<feature type="domain" description="NusB/RsmB/TIM44" evidence="7">
    <location>
        <begin position="3"/>
        <end position="127"/>
    </location>
</feature>
<dbReference type="EMBL" id="DTHG01000058">
    <property type="protein sequence ID" value="HGW91813.1"/>
    <property type="molecule type" value="Genomic_DNA"/>
</dbReference>
<protein>
    <recommendedName>
        <fullName evidence="6">Transcription antitermination protein NusB</fullName>
    </recommendedName>
    <alternativeName>
        <fullName evidence="6">Antitermination factor NusB</fullName>
    </alternativeName>
</protein>
<evidence type="ECO:0000256" key="5">
    <source>
        <dbReference type="ARBA" id="ARBA00023163"/>
    </source>
</evidence>
<evidence type="ECO:0000256" key="3">
    <source>
        <dbReference type="ARBA" id="ARBA00022884"/>
    </source>
</evidence>
<proteinExistence type="inferred from homology"/>
<dbReference type="NCBIfam" id="TIGR01951">
    <property type="entry name" value="nusB"/>
    <property type="match status" value="1"/>
</dbReference>
<keyword evidence="5 6" id="KW-0804">Transcription</keyword>
<evidence type="ECO:0000313" key="8">
    <source>
        <dbReference type="EMBL" id="HGW91813.1"/>
    </source>
</evidence>
<dbReference type="InterPro" id="IPR035926">
    <property type="entry name" value="NusB-like_sf"/>
</dbReference>
<keyword evidence="2 6" id="KW-0889">Transcription antitermination</keyword>
<dbReference type="SUPFAM" id="SSF48013">
    <property type="entry name" value="NusB-like"/>
    <property type="match status" value="1"/>
</dbReference>
<comment type="function">
    <text evidence="6">Involved in transcription antitermination. Required for transcription of ribosomal RNA (rRNA) genes. Binds specifically to the boxA antiterminator sequence of the ribosomal RNA (rrn) operons.</text>
</comment>
<dbReference type="PANTHER" id="PTHR11078">
    <property type="entry name" value="N UTILIZATION SUBSTANCE PROTEIN B-RELATED"/>
    <property type="match status" value="1"/>
</dbReference>
<reference evidence="8" key="1">
    <citation type="journal article" date="2020" name="mSystems">
        <title>Genome- and Community-Level Interaction Insights into Carbon Utilization and Element Cycling Functions of Hydrothermarchaeota in Hydrothermal Sediment.</title>
        <authorList>
            <person name="Zhou Z."/>
            <person name="Liu Y."/>
            <person name="Xu W."/>
            <person name="Pan J."/>
            <person name="Luo Z.H."/>
            <person name="Li M."/>
        </authorList>
    </citation>
    <scope>NUCLEOTIDE SEQUENCE [LARGE SCALE GENOMIC DNA]</scope>
    <source>
        <strain evidence="8">SpSt-780</strain>
    </source>
</reference>
<dbReference type="Pfam" id="PF01029">
    <property type="entry name" value="NusB"/>
    <property type="match status" value="1"/>
</dbReference>
<name>A0A7C4U772_UNCW3</name>
<evidence type="ECO:0000256" key="1">
    <source>
        <dbReference type="ARBA" id="ARBA00005952"/>
    </source>
</evidence>
<keyword evidence="4 6" id="KW-0805">Transcription regulation</keyword>
<evidence type="ECO:0000256" key="6">
    <source>
        <dbReference type="HAMAP-Rule" id="MF_00073"/>
    </source>
</evidence>
<dbReference type="InterPro" id="IPR011605">
    <property type="entry name" value="NusB_fam"/>
</dbReference>
<dbReference type="PANTHER" id="PTHR11078:SF3">
    <property type="entry name" value="ANTITERMINATION NUSB DOMAIN-CONTAINING PROTEIN"/>
    <property type="match status" value="1"/>
</dbReference>
<evidence type="ECO:0000256" key="2">
    <source>
        <dbReference type="ARBA" id="ARBA00022814"/>
    </source>
</evidence>
<evidence type="ECO:0000259" key="7">
    <source>
        <dbReference type="Pfam" id="PF01029"/>
    </source>
</evidence>
<dbReference type="GO" id="GO:0005829">
    <property type="term" value="C:cytosol"/>
    <property type="evidence" value="ECO:0007669"/>
    <property type="project" value="TreeGrafter"/>
</dbReference>
<sequence length="134" mass="15672">MRRKARVSVLKALFSEEFNKDKGDELLERLISSKIFTDNDRDFARRLFYRTKEMKEEIDKTIKENLKNWSLKRLSKVDLNILRIAIAEIEEFPETPARVVIDEAVDIAKIYGEGKSGKFVNAVLDKVFKEKGYL</sequence>
<dbReference type="GO" id="GO:0003723">
    <property type="term" value="F:RNA binding"/>
    <property type="evidence" value="ECO:0007669"/>
    <property type="project" value="UniProtKB-UniRule"/>
</dbReference>
<dbReference type="GO" id="GO:0031564">
    <property type="term" value="P:transcription antitermination"/>
    <property type="evidence" value="ECO:0007669"/>
    <property type="project" value="UniProtKB-KW"/>
</dbReference>
<organism evidence="8">
    <name type="scientific">candidate division WOR-3 bacterium</name>
    <dbReference type="NCBI Taxonomy" id="2052148"/>
    <lineage>
        <taxon>Bacteria</taxon>
        <taxon>Bacteria division WOR-3</taxon>
    </lineage>
</organism>
<dbReference type="GO" id="GO:0006353">
    <property type="term" value="P:DNA-templated transcription termination"/>
    <property type="evidence" value="ECO:0007669"/>
    <property type="project" value="UniProtKB-UniRule"/>
</dbReference>
<dbReference type="Gene3D" id="1.10.940.10">
    <property type="entry name" value="NusB-like"/>
    <property type="match status" value="1"/>
</dbReference>
<comment type="similarity">
    <text evidence="1 6">Belongs to the NusB family.</text>
</comment>
<gene>
    <name evidence="6 8" type="primary">nusB</name>
    <name evidence="8" type="ORF">ENV67_04645</name>
</gene>
<comment type="caution">
    <text evidence="8">The sequence shown here is derived from an EMBL/GenBank/DDBJ whole genome shotgun (WGS) entry which is preliminary data.</text>
</comment>
<evidence type="ECO:0000256" key="4">
    <source>
        <dbReference type="ARBA" id="ARBA00023015"/>
    </source>
</evidence>
<accession>A0A7C4U772</accession>
<keyword evidence="3 6" id="KW-0694">RNA-binding</keyword>
<dbReference type="HAMAP" id="MF_00073">
    <property type="entry name" value="NusB"/>
    <property type="match status" value="1"/>
</dbReference>
<dbReference type="AlphaFoldDB" id="A0A7C4U772"/>
<dbReference type="InterPro" id="IPR006027">
    <property type="entry name" value="NusB_RsmB_TIM44"/>
</dbReference>